<feature type="compositionally biased region" description="Basic and acidic residues" evidence="1">
    <location>
        <begin position="439"/>
        <end position="449"/>
    </location>
</feature>
<sequence>MPAKKITKPTPPPVTFKSTEYIQESDEEEEDKSDDASDSDEDSLPENPTNATTKINGKLPAPSGSESSSESESSSDESSEEEDEQNNTVRKFPVESEPSRQRPKEPEARTVAFEKAAPYKPPTGFEATSINGNTTASELLKKSNLKGKQVWYFTAPASIHISDIEQMSMLDADNGEAILNHKGSDYGFVKDTTGDKIYTKIMVPNDSDDAYLTASKPIDRILHLQQIVTLPGINASGATVPAKKPIRPQPKGLKMHFRPIGFGKGETGHIGDGSESASDEEMEDAPAVFRRPVLEDAEMEDAEMEDAEMEDAPPPSSRSKSKSKSTDTPQKEKKRKHTEEGSQPVKQSSSQPTNDIDDRELKRWEKKQKKSTSRADSQSTSTEALDAATKSLSQKAKHAALMPNTKPSPIRSKSSQPLEVKGSQESRSLSQKHSKKRSHNSEKASEEHKKSKKLKHKDSE</sequence>
<dbReference type="PANTHER" id="PTHR28155:SF1">
    <property type="entry name" value="DNA-DIRECTED RNA POLYMERASE I SUBUNIT RPA34.5-DOMAIN-CONTAINING PROTEIN"/>
    <property type="match status" value="1"/>
</dbReference>
<dbReference type="OrthoDB" id="76224at2759"/>
<dbReference type="PANTHER" id="PTHR28155">
    <property type="entry name" value="ACR243WP"/>
    <property type="match status" value="1"/>
</dbReference>
<accession>A0A1L7WXJ1</accession>
<dbReference type="STRING" id="576137.A0A1L7WXJ1"/>
<dbReference type="InterPro" id="IPR053263">
    <property type="entry name" value="Euk_RPA34_RNAP_subunit"/>
</dbReference>
<feature type="compositionally biased region" description="Gly residues" evidence="1">
    <location>
        <begin position="262"/>
        <end position="271"/>
    </location>
</feature>
<feature type="compositionally biased region" description="Acidic residues" evidence="1">
    <location>
        <begin position="73"/>
        <end position="85"/>
    </location>
</feature>
<evidence type="ECO:0000313" key="3">
    <source>
        <dbReference type="Proteomes" id="UP000184330"/>
    </source>
</evidence>
<feature type="region of interest" description="Disordered" evidence="1">
    <location>
        <begin position="1"/>
        <end position="130"/>
    </location>
</feature>
<evidence type="ECO:0000256" key="1">
    <source>
        <dbReference type="SAM" id="MobiDB-lite"/>
    </source>
</evidence>
<dbReference type="Proteomes" id="UP000184330">
    <property type="component" value="Unassembled WGS sequence"/>
</dbReference>
<feature type="compositionally biased region" description="Polar residues" evidence="1">
    <location>
        <begin position="46"/>
        <end position="55"/>
    </location>
</feature>
<reference evidence="2 3" key="1">
    <citation type="submission" date="2016-03" db="EMBL/GenBank/DDBJ databases">
        <authorList>
            <person name="Ploux O."/>
        </authorList>
    </citation>
    <scope>NUCLEOTIDE SEQUENCE [LARGE SCALE GENOMIC DNA]</scope>
    <source>
        <strain evidence="2 3">UAMH 11012</strain>
    </source>
</reference>
<dbReference type="Gene3D" id="6.20.250.70">
    <property type="match status" value="1"/>
</dbReference>
<feature type="compositionally biased region" description="Basic and acidic residues" evidence="1">
    <location>
        <begin position="92"/>
        <end position="108"/>
    </location>
</feature>
<name>A0A1L7WXJ1_9HELO</name>
<feature type="compositionally biased region" description="Polar residues" evidence="1">
    <location>
        <begin position="374"/>
        <end position="383"/>
    </location>
</feature>
<feature type="compositionally biased region" description="Polar residues" evidence="1">
    <location>
        <begin position="405"/>
        <end position="429"/>
    </location>
</feature>
<feature type="compositionally biased region" description="Basic residues" evidence="1">
    <location>
        <begin position="450"/>
        <end position="460"/>
    </location>
</feature>
<dbReference type="InterPro" id="IPR013240">
    <property type="entry name" value="DNA-dir_RNA_pol1_su_RPA34"/>
</dbReference>
<gene>
    <name evidence="2" type="ORF">PAC_07375</name>
</gene>
<feature type="compositionally biased region" description="Acidic residues" evidence="1">
    <location>
        <begin position="23"/>
        <end position="44"/>
    </location>
</feature>
<dbReference type="AlphaFoldDB" id="A0A1L7WXJ1"/>
<feature type="compositionally biased region" description="Acidic residues" evidence="1">
    <location>
        <begin position="295"/>
        <end position="311"/>
    </location>
</feature>
<dbReference type="EMBL" id="FJOG01000010">
    <property type="protein sequence ID" value="CZR57486.1"/>
    <property type="molecule type" value="Genomic_DNA"/>
</dbReference>
<dbReference type="Pfam" id="PF08208">
    <property type="entry name" value="RNA_polI_A34"/>
    <property type="match status" value="1"/>
</dbReference>
<evidence type="ECO:0000313" key="2">
    <source>
        <dbReference type="EMBL" id="CZR57486.1"/>
    </source>
</evidence>
<organism evidence="2 3">
    <name type="scientific">Phialocephala subalpina</name>
    <dbReference type="NCBI Taxonomy" id="576137"/>
    <lineage>
        <taxon>Eukaryota</taxon>
        <taxon>Fungi</taxon>
        <taxon>Dikarya</taxon>
        <taxon>Ascomycota</taxon>
        <taxon>Pezizomycotina</taxon>
        <taxon>Leotiomycetes</taxon>
        <taxon>Helotiales</taxon>
        <taxon>Mollisiaceae</taxon>
        <taxon>Phialocephala</taxon>
        <taxon>Phialocephala fortinii species complex</taxon>
    </lineage>
</organism>
<protein>
    <submittedName>
        <fullName evidence="2">Uncharacterized protein</fullName>
    </submittedName>
</protein>
<feature type="compositionally biased region" description="Polar residues" evidence="1">
    <location>
        <begin position="344"/>
        <end position="354"/>
    </location>
</feature>
<keyword evidence="3" id="KW-1185">Reference proteome</keyword>
<dbReference type="GO" id="GO:0006360">
    <property type="term" value="P:transcription by RNA polymerase I"/>
    <property type="evidence" value="ECO:0007669"/>
    <property type="project" value="InterPro"/>
</dbReference>
<proteinExistence type="predicted"/>
<feature type="region of interest" description="Disordered" evidence="1">
    <location>
        <begin position="259"/>
        <end position="460"/>
    </location>
</feature>